<dbReference type="InterPro" id="IPR032675">
    <property type="entry name" value="LRR_dom_sf"/>
</dbReference>
<dbReference type="GO" id="GO:0006952">
    <property type="term" value="P:defense response"/>
    <property type="evidence" value="ECO:0007669"/>
    <property type="project" value="UniProtKB-KW"/>
</dbReference>
<organism evidence="13 14">
    <name type="scientific">Lupinus albus</name>
    <name type="common">White lupine</name>
    <name type="synonym">Lupinus termis</name>
    <dbReference type="NCBI Taxonomy" id="3870"/>
    <lineage>
        <taxon>Eukaryota</taxon>
        <taxon>Viridiplantae</taxon>
        <taxon>Streptophyta</taxon>
        <taxon>Embryophyta</taxon>
        <taxon>Tracheophyta</taxon>
        <taxon>Spermatophyta</taxon>
        <taxon>Magnoliopsida</taxon>
        <taxon>eudicotyledons</taxon>
        <taxon>Gunneridae</taxon>
        <taxon>Pentapetalae</taxon>
        <taxon>rosids</taxon>
        <taxon>fabids</taxon>
        <taxon>Fabales</taxon>
        <taxon>Fabaceae</taxon>
        <taxon>Papilionoideae</taxon>
        <taxon>50 kb inversion clade</taxon>
        <taxon>genistoids sensu lato</taxon>
        <taxon>core genistoids</taxon>
        <taxon>Genisteae</taxon>
        <taxon>Lupinus</taxon>
    </lineage>
</organism>
<name>A0A6A5LQ87_LUPAL</name>
<sequence length="425" mass="46321">MVQMGSFKLFSFSIIAFIATTAVLLGAESKTHGGDIEALKDLKNALEPGSVNPGSCLNSWDFTFDPCDNLFSDKFTCGFRCDIVVSGFSRVTELSLDSAGYTGSLSSTLNNLPYLQTLDVSNNYFSGNIPESLSNLTRLSRLGLSVNYFSGEIPSSIGTLSNLEELYLDNNNLEGTMPTSFNGLVSLKRLELQHNKLNGYIPDLSSFTNLLYLDLSDNVLVGALPATLPVSLVQISMRNNNLTGTLTSESFKNLMYLQVVDLSSNQISSSVPSVLFELPSLQQLTLSVNQFSSIEVPSYGYQSGLIAVDLSNNQLKGFLPSFMAFMPKLSSLSLENNEFSGLIPTQFALKTVFPENGVSPFARLLLGGNYLLGGVPRPLLGLKPDSANVSLGDNCLYRCPLRFFFCQGGQQKSWEECKRFNPVIS</sequence>
<keyword evidence="8" id="KW-0611">Plant defense</keyword>
<evidence type="ECO:0000256" key="5">
    <source>
        <dbReference type="ARBA" id="ARBA00022614"/>
    </source>
</evidence>
<protein>
    <submittedName>
        <fullName evidence="13">Putative non-specific serine/threonine protein kinase</fullName>
    </submittedName>
</protein>
<gene>
    <name evidence="13" type="ORF">Lalb_Chr09g0322011</name>
</gene>
<dbReference type="InterPro" id="IPR055414">
    <property type="entry name" value="LRR_R13L4/SHOC2-like"/>
</dbReference>
<comment type="subcellular location">
    <subcellularLocation>
        <location evidence="1">Membrane</location>
        <topology evidence="1">Peripheral membrane protein</topology>
    </subcellularLocation>
    <subcellularLocation>
        <location evidence="2">Secreted</location>
        <location evidence="2">Cell wall</location>
    </subcellularLocation>
</comment>
<keyword evidence="10" id="KW-1015">Disulfide bond</keyword>
<accession>A0A6A5LQ87</accession>
<feature type="domain" description="Disease resistance R13L4/SHOC-2-like LRR" evidence="12">
    <location>
        <begin position="103"/>
        <end position="335"/>
    </location>
</feature>
<keyword evidence="14" id="KW-1185">Reference proteome</keyword>
<proteinExistence type="inferred from homology"/>
<evidence type="ECO:0000256" key="2">
    <source>
        <dbReference type="ARBA" id="ARBA00004191"/>
    </source>
</evidence>
<comment type="similarity">
    <text evidence="11">Belongs to the polygalacturonase-inhibiting protein family.</text>
</comment>
<keyword evidence="7" id="KW-0677">Repeat</keyword>
<comment type="caution">
    <text evidence="13">The sequence shown here is derived from an EMBL/GenBank/DDBJ whole genome shotgun (WGS) entry which is preliminary data.</text>
</comment>
<keyword evidence="3" id="KW-0134">Cell wall</keyword>
<dbReference type="EMBL" id="WOCE01000009">
    <property type="protein sequence ID" value="KAE9606665.1"/>
    <property type="molecule type" value="Genomic_DNA"/>
</dbReference>
<evidence type="ECO:0000256" key="9">
    <source>
        <dbReference type="ARBA" id="ARBA00023136"/>
    </source>
</evidence>
<dbReference type="FunFam" id="3.80.10.10:FF:000400">
    <property type="entry name" value="Nuclear pore complex protein NUP107"/>
    <property type="match status" value="1"/>
</dbReference>
<evidence type="ECO:0000259" key="12">
    <source>
        <dbReference type="Pfam" id="PF23598"/>
    </source>
</evidence>
<evidence type="ECO:0000256" key="3">
    <source>
        <dbReference type="ARBA" id="ARBA00022512"/>
    </source>
</evidence>
<dbReference type="Proteomes" id="UP000447434">
    <property type="component" value="Chromosome 9"/>
</dbReference>
<evidence type="ECO:0000256" key="6">
    <source>
        <dbReference type="ARBA" id="ARBA00022729"/>
    </source>
</evidence>
<evidence type="ECO:0000313" key="14">
    <source>
        <dbReference type="Proteomes" id="UP000447434"/>
    </source>
</evidence>
<dbReference type="PANTHER" id="PTHR48009">
    <property type="entry name" value="LEUCINE-RICH REPEAT (LRR) FAMILY PROTEIN"/>
    <property type="match status" value="1"/>
</dbReference>
<reference evidence="14" key="1">
    <citation type="journal article" date="2020" name="Nat. Commun.">
        <title>Genome sequence of the cluster root forming white lupin.</title>
        <authorList>
            <person name="Hufnagel B."/>
            <person name="Marques A."/>
            <person name="Soriano A."/>
            <person name="Marques L."/>
            <person name="Divol F."/>
            <person name="Doumas P."/>
            <person name="Sallet E."/>
            <person name="Mancinotti D."/>
            <person name="Carrere S."/>
            <person name="Marande W."/>
            <person name="Arribat S."/>
            <person name="Keller J."/>
            <person name="Huneau C."/>
            <person name="Blein T."/>
            <person name="Aime D."/>
            <person name="Laguerre M."/>
            <person name="Taylor J."/>
            <person name="Schubert V."/>
            <person name="Nelson M."/>
            <person name="Geu-Flores F."/>
            <person name="Crespi M."/>
            <person name="Gallardo-Guerrero K."/>
            <person name="Delaux P.-M."/>
            <person name="Salse J."/>
            <person name="Berges H."/>
            <person name="Guyot R."/>
            <person name="Gouzy J."/>
            <person name="Peret B."/>
        </authorList>
    </citation>
    <scope>NUCLEOTIDE SEQUENCE [LARGE SCALE GENOMIC DNA]</scope>
    <source>
        <strain evidence="14">cv. Amiga</strain>
    </source>
</reference>
<keyword evidence="13" id="KW-0808">Transferase</keyword>
<dbReference type="Gene3D" id="3.80.10.10">
    <property type="entry name" value="Ribonuclease Inhibitor"/>
    <property type="match status" value="2"/>
</dbReference>
<keyword evidence="5" id="KW-0433">Leucine-rich repeat</keyword>
<dbReference type="SUPFAM" id="SSF52058">
    <property type="entry name" value="L domain-like"/>
    <property type="match status" value="1"/>
</dbReference>
<dbReference type="Pfam" id="PF23598">
    <property type="entry name" value="LRR_14"/>
    <property type="match status" value="1"/>
</dbReference>
<evidence type="ECO:0000313" key="13">
    <source>
        <dbReference type="EMBL" id="KAE9606665.1"/>
    </source>
</evidence>
<evidence type="ECO:0000256" key="10">
    <source>
        <dbReference type="ARBA" id="ARBA00023157"/>
    </source>
</evidence>
<evidence type="ECO:0000256" key="1">
    <source>
        <dbReference type="ARBA" id="ARBA00004170"/>
    </source>
</evidence>
<keyword evidence="13" id="KW-0723">Serine/threonine-protein kinase</keyword>
<dbReference type="InterPro" id="IPR003591">
    <property type="entry name" value="Leu-rich_rpt_typical-subtyp"/>
</dbReference>
<dbReference type="InterPro" id="IPR053213">
    <property type="entry name" value="RLP29"/>
</dbReference>
<keyword evidence="4" id="KW-0964">Secreted</keyword>
<evidence type="ECO:0000256" key="11">
    <source>
        <dbReference type="ARBA" id="ARBA00038043"/>
    </source>
</evidence>
<dbReference type="OrthoDB" id="676979at2759"/>
<dbReference type="GO" id="GO:0004674">
    <property type="term" value="F:protein serine/threonine kinase activity"/>
    <property type="evidence" value="ECO:0007669"/>
    <property type="project" value="UniProtKB-KW"/>
</dbReference>
<evidence type="ECO:0000256" key="8">
    <source>
        <dbReference type="ARBA" id="ARBA00022821"/>
    </source>
</evidence>
<evidence type="ECO:0000256" key="4">
    <source>
        <dbReference type="ARBA" id="ARBA00022525"/>
    </source>
</evidence>
<dbReference type="GO" id="GO:0016020">
    <property type="term" value="C:membrane"/>
    <property type="evidence" value="ECO:0007669"/>
    <property type="project" value="UniProtKB-SubCell"/>
</dbReference>
<keyword evidence="9" id="KW-0472">Membrane</keyword>
<keyword evidence="6" id="KW-0732">Signal</keyword>
<dbReference type="PANTHER" id="PTHR48009:SF7">
    <property type="entry name" value="LEUCINE-RICH REPEAT (LRR) FAMILY PROTEIN"/>
    <property type="match status" value="1"/>
</dbReference>
<keyword evidence="13" id="KW-0418">Kinase</keyword>
<evidence type="ECO:0000256" key="7">
    <source>
        <dbReference type="ARBA" id="ARBA00022737"/>
    </source>
</evidence>
<dbReference type="AlphaFoldDB" id="A0A6A5LQ87"/>
<dbReference type="SMART" id="SM00369">
    <property type="entry name" value="LRR_TYP"/>
    <property type="match status" value="5"/>
</dbReference>